<keyword evidence="1" id="KW-0472">Membrane</keyword>
<reference evidence="2" key="1">
    <citation type="journal article" date="2018" name="Genome Biol.">
        <title>SKESA: strategic k-mer extension for scrupulous assemblies.</title>
        <authorList>
            <person name="Souvorov A."/>
            <person name="Agarwala R."/>
            <person name="Lipman D.J."/>
        </authorList>
    </citation>
    <scope>NUCLEOTIDE SEQUENCE</scope>
    <source>
        <strain evidence="2">BCW_3452</strain>
    </source>
</reference>
<feature type="transmembrane region" description="Helical" evidence="1">
    <location>
        <begin position="61"/>
        <end position="81"/>
    </location>
</feature>
<comment type="caution">
    <text evidence="2">The sequence shown here is derived from an EMBL/GenBank/DDBJ whole genome shotgun (WGS) entry which is preliminary data.</text>
</comment>
<organism evidence="2">
    <name type="scientific">Vibrio vulnificus</name>
    <dbReference type="NCBI Taxonomy" id="672"/>
    <lineage>
        <taxon>Bacteria</taxon>
        <taxon>Pseudomonadati</taxon>
        <taxon>Pseudomonadota</taxon>
        <taxon>Gammaproteobacteria</taxon>
        <taxon>Vibrionales</taxon>
        <taxon>Vibrionaceae</taxon>
        <taxon>Vibrio</taxon>
    </lineage>
</organism>
<dbReference type="EMBL" id="DACRBY010000109">
    <property type="protein sequence ID" value="HAS8543077.1"/>
    <property type="molecule type" value="Genomic_DNA"/>
</dbReference>
<proteinExistence type="predicted"/>
<evidence type="ECO:0000313" key="2">
    <source>
        <dbReference type="EMBL" id="HAS8543077.1"/>
    </source>
</evidence>
<accession>A0A8H9N5C9</accession>
<protein>
    <submittedName>
        <fullName evidence="2">Uncharacterized protein</fullName>
    </submittedName>
</protein>
<reference evidence="2" key="2">
    <citation type="submission" date="2019-01" db="EMBL/GenBank/DDBJ databases">
        <authorList>
            <consortium name="NCBI Pathogen Detection Project"/>
        </authorList>
    </citation>
    <scope>NUCLEOTIDE SEQUENCE</scope>
    <source>
        <strain evidence="2">BCW_3452</strain>
    </source>
</reference>
<feature type="transmembrane region" description="Helical" evidence="1">
    <location>
        <begin position="20"/>
        <end position="41"/>
    </location>
</feature>
<keyword evidence="1" id="KW-1133">Transmembrane helix</keyword>
<dbReference type="AlphaFoldDB" id="A0A8H9N5C9"/>
<sequence>MTEFQDKWFKKWKNKRQKGAAYYIFIQTIIIGGALILGKFIGVSLFTNQSQWGEFFTGLPMTVTLILAVCIPLNAICWFLGEWRFKVLSNKQKIT</sequence>
<gene>
    <name evidence="2" type="ORF">I7730_25395</name>
</gene>
<evidence type="ECO:0000256" key="1">
    <source>
        <dbReference type="SAM" id="Phobius"/>
    </source>
</evidence>
<keyword evidence="1" id="KW-0812">Transmembrane</keyword>
<name>A0A8H9N5C9_VIBVL</name>
<dbReference type="Proteomes" id="UP000863257">
    <property type="component" value="Unassembled WGS sequence"/>
</dbReference>